<dbReference type="Gene3D" id="1.25.40.10">
    <property type="entry name" value="Tetratricopeptide repeat domain"/>
    <property type="match status" value="3"/>
</dbReference>
<dbReference type="InterPro" id="IPR002885">
    <property type="entry name" value="PPR_rpt"/>
</dbReference>
<feature type="repeat" description="PPR" evidence="2">
    <location>
        <begin position="222"/>
        <end position="256"/>
    </location>
</feature>
<accession>A0AAW2VMP9</accession>
<proteinExistence type="predicted"/>
<dbReference type="NCBIfam" id="TIGR00756">
    <property type="entry name" value="PPR"/>
    <property type="match status" value="3"/>
</dbReference>
<evidence type="ECO:0000313" key="3">
    <source>
        <dbReference type="EMBL" id="KAL0430386.1"/>
    </source>
</evidence>
<feature type="repeat" description="PPR" evidence="2">
    <location>
        <begin position="328"/>
        <end position="358"/>
    </location>
</feature>
<dbReference type="AlphaFoldDB" id="A0AAW2VMP9"/>
<name>A0AAW2VMP9_SESRA</name>
<reference evidence="3" key="1">
    <citation type="submission" date="2020-06" db="EMBL/GenBank/DDBJ databases">
        <authorList>
            <person name="Li T."/>
            <person name="Hu X."/>
            <person name="Zhang T."/>
            <person name="Song X."/>
            <person name="Zhang H."/>
            <person name="Dai N."/>
            <person name="Sheng W."/>
            <person name="Hou X."/>
            <person name="Wei L."/>
        </authorList>
    </citation>
    <scope>NUCLEOTIDE SEQUENCE</scope>
    <source>
        <strain evidence="3">G02</strain>
        <tissue evidence="3">Leaf</tissue>
    </source>
</reference>
<dbReference type="FunFam" id="1.25.40.10:FF:000090">
    <property type="entry name" value="Pentatricopeptide repeat-containing protein, chloroplastic"/>
    <property type="match status" value="1"/>
</dbReference>
<sequence>MQLKNLFQLGRIAVLQHLRESLPPFFLCKAVNFSSQTNSSNWVHHNQLFQRHQRLQLFEEECNRTFSNLKQLLSYVFVSGLHRNPFVMSRLLYLTLIDLKGSNGMEKLEFGVKIFNQIGKPNLFSWNTMIRFFAVFDPVIALNYYIQMLSWEMVPDRYTFPFVLQACGAGFDLGTVKQVHGHVVKLVLDHDLFVQNSLLNAYIICCADADAWSMFNEMPEKDIVSWTSLISGLVSQCSYSDALYLFKMLLSDDCQPRPNVVTVISTMSACGSLGSMDLTKCFHALLEKAGWLEFDVSVVNSLIDAYAKSGDLCCARKVFDDIENSMRDLYSWTAIISGYAMHGRGQDALNMFTQMELVCRLVPDEVTFVAVLSACAHSGLVEEGLYIFESMRKKYGIEPNLRHYGCIVDLLARAGMVYRAYNIVENMPMEPNLAVLGSLLSGCRLHNNLEFGEFVLRKIELLKDRAGSGGASVLLSNMYADENQWSKVIHLRKEMRVLVQGKSPGRSWI</sequence>
<dbReference type="Pfam" id="PF01535">
    <property type="entry name" value="PPR"/>
    <property type="match status" value="4"/>
</dbReference>
<dbReference type="GO" id="GO:0009451">
    <property type="term" value="P:RNA modification"/>
    <property type="evidence" value="ECO:0007669"/>
    <property type="project" value="InterPro"/>
</dbReference>
<protein>
    <submittedName>
        <fullName evidence="3">Pentatricopeptide repeat-containing protein, chloroplastic/mitochondrial</fullName>
    </submittedName>
</protein>
<dbReference type="InterPro" id="IPR011990">
    <property type="entry name" value="TPR-like_helical_dom_sf"/>
</dbReference>
<comment type="caution">
    <text evidence="3">The sequence shown here is derived from an EMBL/GenBank/DDBJ whole genome shotgun (WGS) entry which is preliminary data.</text>
</comment>
<dbReference type="GO" id="GO:0003723">
    <property type="term" value="F:RNA binding"/>
    <property type="evidence" value="ECO:0007669"/>
    <property type="project" value="InterPro"/>
</dbReference>
<dbReference type="Pfam" id="PF20431">
    <property type="entry name" value="E_motif"/>
    <property type="match status" value="1"/>
</dbReference>
<dbReference type="FunFam" id="1.25.40.10:FF:000344">
    <property type="entry name" value="Pentatricopeptide repeat-containing protein"/>
    <property type="match status" value="1"/>
</dbReference>
<evidence type="ECO:0000256" key="1">
    <source>
        <dbReference type="ARBA" id="ARBA00022737"/>
    </source>
</evidence>
<feature type="repeat" description="PPR" evidence="2">
    <location>
        <begin position="364"/>
        <end position="394"/>
    </location>
</feature>
<evidence type="ECO:0000256" key="2">
    <source>
        <dbReference type="PROSITE-ProRule" id="PRU00708"/>
    </source>
</evidence>
<dbReference type="InterPro" id="IPR046960">
    <property type="entry name" value="PPR_At4g14850-like_plant"/>
</dbReference>
<dbReference type="PANTHER" id="PTHR47926">
    <property type="entry name" value="PENTATRICOPEPTIDE REPEAT-CONTAINING PROTEIN"/>
    <property type="match status" value="1"/>
</dbReference>
<keyword evidence="1" id="KW-0677">Repeat</keyword>
<dbReference type="PROSITE" id="PS51375">
    <property type="entry name" value="PPR"/>
    <property type="match status" value="3"/>
</dbReference>
<dbReference type="InterPro" id="IPR046848">
    <property type="entry name" value="E_motif"/>
</dbReference>
<dbReference type="EMBL" id="JACGWJ010000003">
    <property type="protein sequence ID" value="KAL0430386.1"/>
    <property type="molecule type" value="Genomic_DNA"/>
</dbReference>
<reference evidence="3" key="2">
    <citation type="journal article" date="2024" name="Plant">
        <title>Genomic evolution and insights into agronomic trait innovations of Sesamum species.</title>
        <authorList>
            <person name="Miao H."/>
            <person name="Wang L."/>
            <person name="Qu L."/>
            <person name="Liu H."/>
            <person name="Sun Y."/>
            <person name="Le M."/>
            <person name="Wang Q."/>
            <person name="Wei S."/>
            <person name="Zheng Y."/>
            <person name="Lin W."/>
            <person name="Duan Y."/>
            <person name="Cao H."/>
            <person name="Xiong S."/>
            <person name="Wang X."/>
            <person name="Wei L."/>
            <person name="Li C."/>
            <person name="Ma Q."/>
            <person name="Ju M."/>
            <person name="Zhao R."/>
            <person name="Li G."/>
            <person name="Mu C."/>
            <person name="Tian Q."/>
            <person name="Mei H."/>
            <person name="Zhang T."/>
            <person name="Gao T."/>
            <person name="Zhang H."/>
        </authorList>
    </citation>
    <scope>NUCLEOTIDE SEQUENCE</scope>
    <source>
        <strain evidence="3">G02</strain>
    </source>
</reference>
<organism evidence="3">
    <name type="scientific">Sesamum radiatum</name>
    <name type="common">Black benniseed</name>
    <dbReference type="NCBI Taxonomy" id="300843"/>
    <lineage>
        <taxon>Eukaryota</taxon>
        <taxon>Viridiplantae</taxon>
        <taxon>Streptophyta</taxon>
        <taxon>Embryophyta</taxon>
        <taxon>Tracheophyta</taxon>
        <taxon>Spermatophyta</taxon>
        <taxon>Magnoliopsida</taxon>
        <taxon>eudicotyledons</taxon>
        <taxon>Gunneridae</taxon>
        <taxon>Pentapetalae</taxon>
        <taxon>asterids</taxon>
        <taxon>lamiids</taxon>
        <taxon>Lamiales</taxon>
        <taxon>Pedaliaceae</taxon>
        <taxon>Sesamum</taxon>
    </lineage>
</organism>
<gene>
    <name evidence="3" type="ORF">Sradi_0664600</name>
</gene>